<keyword evidence="3" id="KW-1185">Reference proteome</keyword>
<sequence>MPCASFTAKFTIPSPSREMLLLEQINAALRYMVSQGQDLSSEELEAFFVAGEENSDEPMIEDQTVARVPEAPVAVQRASNMQQPMSRGLPSSNLPPVPPVSSQITSRNHRYFPYARTARNIASLNRSGVVMPVFTEVPAGASAGHNDGPAPALPPDRRTGDQRLEAQAVLEKRSGLEGHPIIKVTIGNRKELMQQRTYPMMLDLARFV</sequence>
<feature type="region of interest" description="Disordered" evidence="1">
    <location>
        <begin position="140"/>
        <end position="159"/>
    </location>
</feature>
<name>A0AAW0DG08_9AGAR</name>
<gene>
    <name evidence="2" type="ORF">R3P38DRAFT_1742445</name>
</gene>
<evidence type="ECO:0000313" key="2">
    <source>
        <dbReference type="EMBL" id="KAK7050303.1"/>
    </source>
</evidence>
<organism evidence="2 3">
    <name type="scientific">Favolaschia claudopus</name>
    <dbReference type="NCBI Taxonomy" id="2862362"/>
    <lineage>
        <taxon>Eukaryota</taxon>
        <taxon>Fungi</taxon>
        <taxon>Dikarya</taxon>
        <taxon>Basidiomycota</taxon>
        <taxon>Agaricomycotina</taxon>
        <taxon>Agaricomycetes</taxon>
        <taxon>Agaricomycetidae</taxon>
        <taxon>Agaricales</taxon>
        <taxon>Marasmiineae</taxon>
        <taxon>Mycenaceae</taxon>
        <taxon>Favolaschia</taxon>
    </lineage>
</organism>
<feature type="region of interest" description="Disordered" evidence="1">
    <location>
        <begin position="83"/>
        <end position="104"/>
    </location>
</feature>
<proteinExistence type="predicted"/>
<reference evidence="2 3" key="1">
    <citation type="journal article" date="2024" name="J Genomics">
        <title>Draft genome sequencing and assembly of Favolaschia claudopus CIRM-BRFM 2984 isolated from oak limbs.</title>
        <authorList>
            <person name="Navarro D."/>
            <person name="Drula E."/>
            <person name="Chaduli D."/>
            <person name="Cazenave R."/>
            <person name="Ahrendt S."/>
            <person name="Wang J."/>
            <person name="Lipzen A."/>
            <person name="Daum C."/>
            <person name="Barry K."/>
            <person name="Grigoriev I.V."/>
            <person name="Favel A."/>
            <person name="Rosso M.N."/>
            <person name="Martin F."/>
        </authorList>
    </citation>
    <scope>NUCLEOTIDE SEQUENCE [LARGE SCALE GENOMIC DNA]</scope>
    <source>
        <strain evidence="2 3">CIRM-BRFM 2984</strain>
    </source>
</reference>
<accession>A0AAW0DG08</accession>
<dbReference type="EMBL" id="JAWWNJ010000008">
    <property type="protein sequence ID" value="KAK7050303.1"/>
    <property type="molecule type" value="Genomic_DNA"/>
</dbReference>
<evidence type="ECO:0000256" key="1">
    <source>
        <dbReference type="SAM" id="MobiDB-lite"/>
    </source>
</evidence>
<dbReference type="AlphaFoldDB" id="A0AAW0DG08"/>
<evidence type="ECO:0000313" key="3">
    <source>
        <dbReference type="Proteomes" id="UP001362999"/>
    </source>
</evidence>
<protein>
    <submittedName>
        <fullName evidence="2">Uncharacterized protein</fullName>
    </submittedName>
</protein>
<comment type="caution">
    <text evidence="2">The sequence shown here is derived from an EMBL/GenBank/DDBJ whole genome shotgun (WGS) entry which is preliminary data.</text>
</comment>
<dbReference type="Proteomes" id="UP001362999">
    <property type="component" value="Unassembled WGS sequence"/>
</dbReference>